<dbReference type="InterPro" id="IPR041519">
    <property type="entry name" value="HEPN_RiboL-PSP"/>
</dbReference>
<protein>
    <submittedName>
        <fullName evidence="2">HEPN domain-containing protein</fullName>
    </submittedName>
</protein>
<accession>A0ABV7AFT0</accession>
<comment type="caution">
    <text evidence="2">The sequence shown here is derived from an EMBL/GenBank/DDBJ whole genome shotgun (WGS) entry which is preliminary data.</text>
</comment>
<gene>
    <name evidence="2" type="ORF">ACFOES_08130</name>
</gene>
<evidence type="ECO:0000313" key="3">
    <source>
        <dbReference type="Proteomes" id="UP001595443"/>
    </source>
</evidence>
<keyword evidence="3" id="KW-1185">Reference proteome</keyword>
<reference evidence="3" key="1">
    <citation type="journal article" date="2019" name="Int. J. Syst. Evol. Microbiol.">
        <title>The Global Catalogue of Microorganisms (GCM) 10K type strain sequencing project: providing services to taxonomists for standard genome sequencing and annotation.</title>
        <authorList>
            <consortium name="The Broad Institute Genomics Platform"/>
            <consortium name="The Broad Institute Genome Sequencing Center for Infectious Disease"/>
            <person name="Wu L."/>
            <person name="Ma J."/>
        </authorList>
    </citation>
    <scope>NUCLEOTIDE SEQUENCE [LARGE SCALE GENOMIC DNA]</scope>
    <source>
        <strain evidence="3">KCTC 62192</strain>
    </source>
</reference>
<dbReference type="EMBL" id="JBHRSK010000004">
    <property type="protein sequence ID" value="MFC2968057.1"/>
    <property type="molecule type" value="Genomic_DNA"/>
</dbReference>
<evidence type="ECO:0000313" key="2">
    <source>
        <dbReference type="EMBL" id="MFC2968057.1"/>
    </source>
</evidence>
<evidence type="ECO:0000259" key="1">
    <source>
        <dbReference type="Pfam" id="PF18735"/>
    </source>
</evidence>
<dbReference type="Proteomes" id="UP001595443">
    <property type="component" value="Unassembled WGS sequence"/>
</dbReference>
<organism evidence="2 3">
    <name type="scientific">Acidimangrovimonas pyrenivorans</name>
    <dbReference type="NCBI Taxonomy" id="2030798"/>
    <lineage>
        <taxon>Bacteria</taxon>
        <taxon>Pseudomonadati</taxon>
        <taxon>Pseudomonadota</taxon>
        <taxon>Alphaproteobacteria</taxon>
        <taxon>Rhodobacterales</taxon>
        <taxon>Paracoccaceae</taxon>
        <taxon>Acidimangrovimonas</taxon>
    </lineage>
</organism>
<name>A0ABV7AFT0_9RHOB</name>
<feature type="domain" description="RiboL-PSP-HEPN" evidence="1">
    <location>
        <begin position="67"/>
        <end position="255"/>
    </location>
</feature>
<sequence>MASLDTAKSRALDYAAELRATSEVRQYFTEIIIGRNGQLMGAFQHEPAAKARLVEAAKLKATPSSALYRGLFIQANSIFEAYVRDLSSIVVEHKASRAKKYSELPHSFRLQHIYFSGQILQHMKTGTLAGQKFNFDGLTDALGKCFSDAQPFSIMPEVFTLMMGNVTPDRLDSLFQKIGLPEPFNPGVGRNAAIKKVLNETRQPSAAKLASEKLLAIVGLRNTLVHGDLSATVEQSDFEEALGFLEAMVEALDELARPVLV</sequence>
<dbReference type="Pfam" id="PF18735">
    <property type="entry name" value="HEPN_RiboL-PSP"/>
    <property type="match status" value="1"/>
</dbReference>
<dbReference type="RefSeq" id="WP_377832713.1">
    <property type="nucleotide sequence ID" value="NZ_JBHRSK010000004.1"/>
</dbReference>
<proteinExistence type="predicted"/>